<reference evidence="2" key="1">
    <citation type="submission" date="2021-01" db="EMBL/GenBank/DDBJ databases">
        <authorList>
            <person name="Corre E."/>
            <person name="Pelletier E."/>
            <person name="Niang G."/>
            <person name="Scheremetjew M."/>
            <person name="Finn R."/>
            <person name="Kale V."/>
            <person name="Holt S."/>
            <person name="Cochrane G."/>
            <person name="Meng A."/>
            <person name="Brown T."/>
            <person name="Cohen L."/>
        </authorList>
    </citation>
    <scope>NUCLEOTIDE SEQUENCE</scope>
    <source>
        <strain evidence="2">379</strain>
    </source>
</reference>
<evidence type="ECO:0000256" key="1">
    <source>
        <dbReference type="SAM" id="Phobius"/>
    </source>
</evidence>
<dbReference type="EMBL" id="HBIR01038725">
    <property type="protein sequence ID" value="CAE0570451.1"/>
    <property type="molecule type" value="Transcribed_RNA"/>
</dbReference>
<dbReference type="AlphaFoldDB" id="A0A6U8Q8C9"/>
<proteinExistence type="predicted"/>
<name>A0A6U8Q8C9_EMIHU</name>
<evidence type="ECO:0000313" key="2">
    <source>
        <dbReference type="EMBL" id="CAE0570451.1"/>
    </source>
</evidence>
<feature type="transmembrane region" description="Helical" evidence="1">
    <location>
        <begin position="33"/>
        <end position="57"/>
    </location>
</feature>
<keyword evidence="1" id="KW-1133">Transmembrane helix</keyword>
<organism evidence="2">
    <name type="scientific">Emiliania huxleyi</name>
    <name type="common">Coccolithophore</name>
    <name type="synonym">Pontosphaera huxleyi</name>
    <dbReference type="NCBI Taxonomy" id="2903"/>
    <lineage>
        <taxon>Eukaryota</taxon>
        <taxon>Haptista</taxon>
        <taxon>Haptophyta</taxon>
        <taxon>Prymnesiophyceae</taxon>
        <taxon>Isochrysidales</taxon>
        <taxon>Noelaerhabdaceae</taxon>
        <taxon>Emiliania</taxon>
    </lineage>
</organism>
<evidence type="ECO:0008006" key="3">
    <source>
        <dbReference type="Google" id="ProtNLM"/>
    </source>
</evidence>
<accession>A0A6U8Q8C9</accession>
<protein>
    <recommendedName>
        <fullName evidence="3">PRA1 family protein</fullName>
    </recommendedName>
</protein>
<feature type="transmembrane region" description="Helical" evidence="1">
    <location>
        <begin position="85"/>
        <end position="109"/>
    </location>
</feature>
<gene>
    <name evidence="2" type="ORF">EHUX00137_LOCUS30197</name>
</gene>
<keyword evidence="1" id="KW-0812">Transmembrane</keyword>
<keyword evidence="1" id="KW-0472">Membrane</keyword>
<sequence length="141" mass="14474">MAIAVSPPSRHPSPRCCPLTLSRHPILPLSPQALYTLLSSWWLCIGAFAICGTWGFAYGMRREAASLDIAGVPVPKPLACGGASLLLMLLTGMISAFAYAAVLGAVVALPHAALHKVPEAGGFDEESAALNAAIPAASIVA</sequence>